<feature type="region of interest" description="Disordered" evidence="1">
    <location>
        <begin position="300"/>
        <end position="335"/>
    </location>
</feature>
<dbReference type="EMBL" id="JARKIF010000019">
    <property type="protein sequence ID" value="KAJ7618629.1"/>
    <property type="molecule type" value="Genomic_DNA"/>
</dbReference>
<name>A0AAD7BE70_9AGAR</name>
<proteinExistence type="predicted"/>
<keyword evidence="3" id="KW-1185">Reference proteome</keyword>
<feature type="compositionally biased region" description="Low complexity" evidence="1">
    <location>
        <begin position="300"/>
        <end position="311"/>
    </location>
</feature>
<sequence>MSDSDHYSRLLIPKRLGYPVFYPQPFDDSPPESRRLGTQIGDVGVITDDGAFDPIFNICRSADDPLNRFGVPEDFKQVRIGPDDIASRPHYHLPGSDLSNTTFSKRRLDMNAGVESNVFLPFGAGAEVEISASSKEAAVLLLPDGASRTDLRSLQTFRDYALKHARRWYAFVNGTRGRMVESGDLYLVTGMDKSTSWSVAVVEDRSGTGRIQLKLKAAQIGSAGTSCAWEWEATSSCANSGPRRQPGEEDWTDNQTVFIRGFKVAVRSRPSPLQKSVKVAAIVGSKASEILTRSGYIPYSQSSSSTGGSLSRDANSSARGGTSESGDDEGSVEYFPDIAPPYHPSNVINEHLLDWFPMIDVAITHDDEWAAVLNEDDTEMPNDSELIERIEHKYNVEASGVLDGVWLSESSQDDDPSLPPGARRPRTSTETSHSRVQATEAPHRCTWHPHPLAKTCRDPLDLRPPGVSELATSNPLHPR</sequence>
<feature type="region of interest" description="Disordered" evidence="1">
    <location>
        <begin position="407"/>
        <end position="479"/>
    </location>
</feature>
<dbReference type="AlphaFoldDB" id="A0AAD7BE70"/>
<accession>A0AAD7BE70</accession>
<comment type="caution">
    <text evidence="2">The sequence shown here is derived from an EMBL/GenBank/DDBJ whole genome shotgun (WGS) entry which is preliminary data.</text>
</comment>
<evidence type="ECO:0000313" key="2">
    <source>
        <dbReference type="EMBL" id="KAJ7618629.1"/>
    </source>
</evidence>
<reference evidence="2" key="1">
    <citation type="submission" date="2023-03" db="EMBL/GenBank/DDBJ databases">
        <title>Massive genome expansion in bonnet fungi (Mycena s.s.) driven by repeated elements and novel gene families across ecological guilds.</title>
        <authorList>
            <consortium name="Lawrence Berkeley National Laboratory"/>
            <person name="Harder C.B."/>
            <person name="Miyauchi S."/>
            <person name="Viragh M."/>
            <person name="Kuo A."/>
            <person name="Thoen E."/>
            <person name="Andreopoulos B."/>
            <person name="Lu D."/>
            <person name="Skrede I."/>
            <person name="Drula E."/>
            <person name="Henrissat B."/>
            <person name="Morin E."/>
            <person name="Kohler A."/>
            <person name="Barry K."/>
            <person name="LaButti K."/>
            <person name="Morin E."/>
            <person name="Salamov A."/>
            <person name="Lipzen A."/>
            <person name="Mereny Z."/>
            <person name="Hegedus B."/>
            <person name="Baldrian P."/>
            <person name="Stursova M."/>
            <person name="Weitz H."/>
            <person name="Taylor A."/>
            <person name="Grigoriev I.V."/>
            <person name="Nagy L.G."/>
            <person name="Martin F."/>
            <person name="Kauserud H."/>
        </authorList>
    </citation>
    <scope>NUCLEOTIDE SEQUENCE</scope>
    <source>
        <strain evidence="2">9284</strain>
    </source>
</reference>
<feature type="compositionally biased region" description="Polar residues" evidence="1">
    <location>
        <begin position="470"/>
        <end position="479"/>
    </location>
</feature>
<gene>
    <name evidence="2" type="ORF">FB45DRAFT_169813</name>
</gene>
<evidence type="ECO:0000256" key="1">
    <source>
        <dbReference type="SAM" id="MobiDB-lite"/>
    </source>
</evidence>
<dbReference type="Proteomes" id="UP001221142">
    <property type="component" value="Unassembled WGS sequence"/>
</dbReference>
<feature type="compositionally biased region" description="Polar residues" evidence="1">
    <location>
        <begin position="428"/>
        <end position="437"/>
    </location>
</feature>
<organism evidence="2 3">
    <name type="scientific">Roridomyces roridus</name>
    <dbReference type="NCBI Taxonomy" id="1738132"/>
    <lineage>
        <taxon>Eukaryota</taxon>
        <taxon>Fungi</taxon>
        <taxon>Dikarya</taxon>
        <taxon>Basidiomycota</taxon>
        <taxon>Agaricomycotina</taxon>
        <taxon>Agaricomycetes</taxon>
        <taxon>Agaricomycetidae</taxon>
        <taxon>Agaricales</taxon>
        <taxon>Marasmiineae</taxon>
        <taxon>Mycenaceae</taxon>
        <taxon>Roridomyces</taxon>
    </lineage>
</organism>
<protein>
    <submittedName>
        <fullName evidence="2">Uncharacterized protein</fullName>
    </submittedName>
</protein>
<evidence type="ECO:0000313" key="3">
    <source>
        <dbReference type="Proteomes" id="UP001221142"/>
    </source>
</evidence>